<dbReference type="RefSeq" id="WP_186246069.1">
    <property type="nucleotide sequence ID" value="NZ_OCTY01000002.1"/>
</dbReference>
<evidence type="ECO:0000313" key="2">
    <source>
        <dbReference type="EMBL" id="SOJ54290.1"/>
    </source>
</evidence>
<dbReference type="AlphaFoldDB" id="A0A7Z7N910"/>
<protein>
    <submittedName>
        <fullName evidence="2">Uncharacterized protein</fullName>
    </submittedName>
</protein>
<accession>A0A7Z7N910</accession>
<dbReference type="EMBL" id="OCTY01000002">
    <property type="protein sequence ID" value="SOJ54290.1"/>
    <property type="molecule type" value="Genomic_DNA"/>
</dbReference>
<reference evidence="2 3" key="1">
    <citation type="submission" date="2017-10" db="EMBL/GenBank/DDBJ databases">
        <authorList>
            <consortium name="Urmite Genomes"/>
        </authorList>
    </citation>
    <scope>NUCLEOTIDE SEQUENCE [LARGE SCALE GENOMIC DNA]</scope>
    <source>
        <strain evidence="2 3">FB-527</strain>
    </source>
</reference>
<evidence type="ECO:0000313" key="3">
    <source>
        <dbReference type="Proteomes" id="UP000554965"/>
    </source>
</evidence>
<proteinExistence type="predicted"/>
<evidence type="ECO:0000256" key="1">
    <source>
        <dbReference type="SAM" id="MobiDB-lite"/>
    </source>
</evidence>
<sequence>MGSGLSTSSRAEITAKFPKAYVKAPKADKGQIPDQLVGVAGWSRDNSRRWLGAAARPPRSDWQVAKQRRRQRNPKFLLRSLIKIRKAIDEAEASPGFFESDTVAHCWPSLTGEFARTRNLTDAHIGWCSPEPCATTPTPASSASRKRR</sequence>
<organism evidence="2 3">
    <name type="scientific">Mycobacterium simulans</name>
    <dbReference type="NCBI Taxonomy" id="627089"/>
    <lineage>
        <taxon>Bacteria</taxon>
        <taxon>Bacillati</taxon>
        <taxon>Actinomycetota</taxon>
        <taxon>Actinomycetes</taxon>
        <taxon>Mycobacteriales</taxon>
        <taxon>Mycobacteriaceae</taxon>
        <taxon>Mycobacterium</taxon>
    </lineage>
</organism>
<gene>
    <name evidence="2" type="ORF">MSIMFB_01789</name>
</gene>
<name>A0A7Z7N910_9MYCO</name>
<feature type="region of interest" description="Disordered" evidence="1">
    <location>
        <begin position="49"/>
        <end position="70"/>
    </location>
</feature>
<keyword evidence="3" id="KW-1185">Reference proteome</keyword>
<comment type="caution">
    <text evidence="2">The sequence shown here is derived from an EMBL/GenBank/DDBJ whole genome shotgun (WGS) entry which is preliminary data.</text>
</comment>
<dbReference type="Proteomes" id="UP000554965">
    <property type="component" value="Unassembled WGS sequence"/>
</dbReference>